<dbReference type="GO" id="GO:0016887">
    <property type="term" value="F:ATP hydrolysis activity"/>
    <property type="evidence" value="ECO:0007669"/>
    <property type="project" value="InterPro"/>
</dbReference>
<organism evidence="11 12">
    <name type="scientific">Frischella perrara</name>
    <dbReference type="NCBI Taxonomy" id="1267021"/>
    <lineage>
        <taxon>Bacteria</taxon>
        <taxon>Pseudomonadati</taxon>
        <taxon>Pseudomonadota</taxon>
        <taxon>Gammaproteobacteria</taxon>
        <taxon>Orbales</taxon>
        <taxon>Orbaceae</taxon>
        <taxon>Frischella</taxon>
    </lineage>
</organism>
<evidence type="ECO:0000256" key="7">
    <source>
        <dbReference type="ARBA" id="ARBA00023136"/>
    </source>
</evidence>
<feature type="transmembrane region" description="Helical" evidence="8">
    <location>
        <begin position="21"/>
        <end position="43"/>
    </location>
</feature>
<dbReference type="InterPro" id="IPR036640">
    <property type="entry name" value="ABC1_TM_sf"/>
</dbReference>
<gene>
    <name evidence="11" type="ORF">FPB0191_01838</name>
</gene>
<evidence type="ECO:0000313" key="12">
    <source>
        <dbReference type="Proteomes" id="UP000030901"/>
    </source>
</evidence>
<dbReference type="Pfam" id="PF00005">
    <property type="entry name" value="ABC_tran"/>
    <property type="match status" value="1"/>
</dbReference>
<dbReference type="PROSITE" id="PS50929">
    <property type="entry name" value="ABC_TM1F"/>
    <property type="match status" value="1"/>
</dbReference>
<keyword evidence="12" id="KW-1185">Reference proteome</keyword>
<evidence type="ECO:0000256" key="6">
    <source>
        <dbReference type="ARBA" id="ARBA00022989"/>
    </source>
</evidence>
<proteinExistence type="predicted"/>
<name>A0A0A7S2B3_FRIPE</name>
<comment type="subcellular location">
    <subcellularLocation>
        <location evidence="1">Cell membrane</location>
        <topology evidence="1">Multi-pass membrane protein</topology>
    </subcellularLocation>
</comment>
<evidence type="ECO:0000259" key="9">
    <source>
        <dbReference type="PROSITE" id="PS50893"/>
    </source>
</evidence>
<dbReference type="AlphaFoldDB" id="A0A0A7S2B3"/>
<feature type="transmembrane region" description="Helical" evidence="8">
    <location>
        <begin position="269"/>
        <end position="289"/>
    </location>
</feature>
<dbReference type="GO" id="GO:0005524">
    <property type="term" value="F:ATP binding"/>
    <property type="evidence" value="ECO:0007669"/>
    <property type="project" value="UniProtKB-KW"/>
</dbReference>
<dbReference type="EMBL" id="CP009056">
    <property type="protein sequence ID" value="AJA45654.1"/>
    <property type="molecule type" value="Genomic_DNA"/>
</dbReference>
<dbReference type="OrthoDB" id="9810134at2"/>
<keyword evidence="3 8" id="KW-0812">Transmembrane</keyword>
<keyword evidence="7 8" id="KW-0472">Membrane</keyword>
<dbReference type="GO" id="GO:0140359">
    <property type="term" value="F:ABC-type transporter activity"/>
    <property type="evidence" value="ECO:0007669"/>
    <property type="project" value="InterPro"/>
</dbReference>
<feature type="domain" description="ABC transporter" evidence="9">
    <location>
        <begin position="362"/>
        <end position="558"/>
    </location>
</feature>
<dbReference type="SUPFAM" id="SSF52540">
    <property type="entry name" value="P-loop containing nucleoside triphosphate hydrolases"/>
    <property type="match status" value="1"/>
</dbReference>
<dbReference type="InterPro" id="IPR011527">
    <property type="entry name" value="ABC1_TM_dom"/>
</dbReference>
<evidence type="ECO:0000256" key="4">
    <source>
        <dbReference type="ARBA" id="ARBA00022741"/>
    </source>
</evidence>
<dbReference type="HOGENOM" id="CLU_007587_6_1_6"/>
<feature type="transmembrane region" description="Helical" evidence="8">
    <location>
        <begin position="184"/>
        <end position="204"/>
    </location>
</feature>
<evidence type="ECO:0000256" key="2">
    <source>
        <dbReference type="ARBA" id="ARBA00022448"/>
    </source>
</evidence>
<dbReference type="InterPro" id="IPR027417">
    <property type="entry name" value="P-loop_NTPase"/>
</dbReference>
<dbReference type="Gene3D" id="1.20.1560.10">
    <property type="entry name" value="ABC transporter type 1, transmembrane domain"/>
    <property type="match status" value="1"/>
</dbReference>
<dbReference type="GO" id="GO:0005886">
    <property type="term" value="C:plasma membrane"/>
    <property type="evidence" value="ECO:0007669"/>
    <property type="project" value="UniProtKB-SubCell"/>
</dbReference>
<evidence type="ECO:0000256" key="3">
    <source>
        <dbReference type="ARBA" id="ARBA00022692"/>
    </source>
</evidence>
<dbReference type="SUPFAM" id="SSF90123">
    <property type="entry name" value="ABC transporter transmembrane region"/>
    <property type="match status" value="1"/>
</dbReference>
<feature type="transmembrane region" description="Helical" evidence="8">
    <location>
        <begin position="145"/>
        <end position="164"/>
    </location>
</feature>
<dbReference type="Proteomes" id="UP000030901">
    <property type="component" value="Chromosome"/>
</dbReference>
<feature type="transmembrane region" description="Helical" evidence="8">
    <location>
        <begin position="63"/>
        <end position="87"/>
    </location>
</feature>
<accession>A0A0A7S2B3</accession>
<dbReference type="SMART" id="SM00382">
    <property type="entry name" value="AAA"/>
    <property type="match status" value="1"/>
</dbReference>
<dbReference type="PROSITE" id="PS50893">
    <property type="entry name" value="ABC_TRANSPORTER_2"/>
    <property type="match status" value="1"/>
</dbReference>
<dbReference type="PANTHER" id="PTHR11384">
    <property type="entry name" value="ATP-BINDING CASSETTE, SUB-FAMILY D MEMBER"/>
    <property type="match status" value="1"/>
</dbReference>
<keyword evidence="4" id="KW-0547">Nucleotide-binding</keyword>
<protein>
    <submittedName>
        <fullName evidence="11">ABC-type putative transport system, permease and ATPase component</fullName>
    </submittedName>
</protein>
<evidence type="ECO:0000313" key="11">
    <source>
        <dbReference type="EMBL" id="AJA45654.1"/>
    </source>
</evidence>
<dbReference type="PROSITE" id="PS00211">
    <property type="entry name" value="ABC_TRANSPORTER_1"/>
    <property type="match status" value="1"/>
</dbReference>
<keyword evidence="6 8" id="KW-1133">Transmembrane helix</keyword>
<keyword evidence="5" id="KW-0067">ATP-binding</keyword>
<dbReference type="InterPro" id="IPR050835">
    <property type="entry name" value="ABC_transporter_sub-D"/>
</dbReference>
<feature type="domain" description="ABC transmembrane type-1" evidence="10">
    <location>
        <begin position="28"/>
        <end position="327"/>
    </location>
</feature>
<dbReference type="Gene3D" id="3.40.50.300">
    <property type="entry name" value="P-loop containing nucleotide triphosphate hydrolases"/>
    <property type="match status" value="1"/>
</dbReference>
<dbReference type="STRING" id="1267021.FPB0191_01838"/>
<evidence type="ECO:0000256" key="1">
    <source>
        <dbReference type="ARBA" id="ARBA00004651"/>
    </source>
</evidence>
<dbReference type="PANTHER" id="PTHR11384:SF59">
    <property type="entry name" value="LYSOSOMAL COBALAMIN TRANSPORTER ABCD4"/>
    <property type="match status" value="1"/>
</dbReference>
<dbReference type="KEGG" id="fpp:FPB0191_01838"/>
<dbReference type="InterPro" id="IPR003439">
    <property type="entry name" value="ABC_transporter-like_ATP-bd"/>
</dbReference>
<keyword evidence="2" id="KW-0813">Transport</keyword>
<evidence type="ECO:0000259" key="10">
    <source>
        <dbReference type="PROSITE" id="PS50929"/>
    </source>
</evidence>
<dbReference type="InterPro" id="IPR003593">
    <property type="entry name" value="AAA+_ATPase"/>
</dbReference>
<dbReference type="RefSeq" id="WP_039105513.1">
    <property type="nucleotide sequence ID" value="NZ_CP009056.1"/>
</dbReference>
<dbReference type="Pfam" id="PF06472">
    <property type="entry name" value="ABC_membrane_2"/>
    <property type="match status" value="1"/>
</dbReference>
<dbReference type="InterPro" id="IPR017871">
    <property type="entry name" value="ABC_transporter-like_CS"/>
</dbReference>
<evidence type="ECO:0000256" key="8">
    <source>
        <dbReference type="SAM" id="Phobius"/>
    </source>
</evidence>
<evidence type="ECO:0000256" key="5">
    <source>
        <dbReference type="ARBA" id="ARBA00022840"/>
    </source>
</evidence>
<reference evidence="11 12" key="1">
    <citation type="journal article" date="2014" name="Appl. Environ. Microbiol.">
        <title>Gut symbionts from distinct hosts exhibit genotoxic activity via divergent colibactin biosynthetic pathways.</title>
        <authorList>
            <person name="Engel P."/>
            <person name="Vizcaino M.I."/>
            <person name="Crawford J.M."/>
        </authorList>
    </citation>
    <scope>NUCLEOTIDE SEQUENCE [LARGE SCALE GENOMIC DNA]</scope>
    <source>
        <strain evidence="11 12">PEB0191</strain>
    </source>
</reference>
<sequence>MQKIKQFLYLVKPFWCSSKAGLAWVLLVIILTLSLSTTWLNVLLVDWNGEFYNALQVLDSDKIIHLLWQFILLVAVFLLLVVFADFLRKKLQIKWRDAMTQFITAKWLANNGQHYHLTLQGKMPDNPDQRIAEDVNLLISQSLQLLISFLTSTLTFISFATILWQLSGTLEFNLFSIDISIPGYMFFVCIIYVLVGSFCTHFIGRKLHPINIEKQKNEANYRSALIRCRDNGDSIAGQHAEKWEQQHLRIKFNSVIRNWHHLISKERNLLFFVNGFSQVSSLAPIFFALPKFISGTIQLGGLMQIRMAFMQINSALSWFIFCYEDIAIWKATVSRLYHFVNLLEPPIKNPISMINEDQQTKLIVDNLVINLSNQKESIITPSFRAESGQTILIQGRSGIGKSTLLKCLAGFWSSYEGDIHRTQDFIWIPQKVMIGEGKLVDLLAYPKLPCDYDQDELITVLNQVGLDNLILNLQQTTNWQTILSGGEQQRLLFARLLLQKPSLMLLDEITASLDINSAKQLLILLNKQLPTSSIVLISHQTEIQALSDIIVEINDFGLGN</sequence>